<feature type="transmembrane region" description="Helical" evidence="2">
    <location>
        <begin position="25"/>
        <end position="46"/>
    </location>
</feature>
<comment type="caution">
    <text evidence="3">The sequence shown here is derived from an EMBL/GenBank/DDBJ whole genome shotgun (WGS) entry which is preliminary data.</text>
</comment>
<name>A0A8T1WBX7_9STRA</name>
<gene>
    <name evidence="3" type="ORF">PHYBOEH_006774</name>
</gene>
<keyword evidence="2" id="KW-0812">Transmembrane</keyword>
<keyword evidence="2" id="KW-0472">Membrane</keyword>
<accession>A0A8T1WBX7</accession>
<evidence type="ECO:0000313" key="3">
    <source>
        <dbReference type="EMBL" id="KAG7391147.1"/>
    </source>
</evidence>
<sequence length="117" mass="12870">RFGASGGALLCPHMFDVWLLSVPTITWMFAGLLVSTVFGIVVPYGFGPAIDDGKFCAVSVHDSETDLEPSVNEEDHLVVNELDEHKIVALHNKVEGEVENKQVENEPSHSDMDVQQH</sequence>
<proteinExistence type="predicted"/>
<evidence type="ECO:0000313" key="4">
    <source>
        <dbReference type="Proteomes" id="UP000693981"/>
    </source>
</evidence>
<evidence type="ECO:0000256" key="2">
    <source>
        <dbReference type="SAM" id="Phobius"/>
    </source>
</evidence>
<reference evidence="3" key="1">
    <citation type="submission" date="2021-02" db="EMBL/GenBank/DDBJ databases">
        <authorList>
            <person name="Palmer J.M."/>
        </authorList>
    </citation>
    <scope>NUCLEOTIDE SEQUENCE</scope>
    <source>
        <strain evidence="3">SCRP23</strain>
    </source>
</reference>
<keyword evidence="4" id="KW-1185">Reference proteome</keyword>
<dbReference type="EMBL" id="JAGDFL010000364">
    <property type="protein sequence ID" value="KAG7391147.1"/>
    <property type="molecule type" value="Genomic_DNA"/>
</dbReference>
<dbReference type="AlphaFoldDB" id="A0A8T1WBX7"/>
<organism evidence="3 4">
    <name type="scientific">Phytophthora boehmeriae</name>
    <dbReference type="NCBI Taxonomy" id="109152"/>
    <lineage>
        <taxon>Eukaryota</taxon>
        <taxon>Sar</taxon>
        <taxon>Stramenopiles</taxon>
        <taxon>Oomycota</taxon>
        <taxon>Peronosporomycetes</taxon>
        <taxon>Peronosporales</taxon>
        <taxon>Peronosporaceae</taxon>
        <taxon>Phytophthora</taxon>
    </lineage>
</organism>
<dbReference type="Proteomes" id="UP000693981">
    <property type="component" value="Unassembled WGS sequence"/>
</dbReference>
<dbReference type="OrthoDB" id="10455751at2759"/>
<protein>
    <submittedName>
        <fullName evidence="3">Uncharacterized protein</fullName>
    </submittedName>
</protein>
<feature type="region of interest" description="Disordered" evidence="1">
    <location>
        <begin position="98"/>
        <end position="117"/>
    </location>
</feature>
<keyword evidence="2" id="KW-1133">Transmembrane helix</keyword>
<evidence type="ECO:0000256" key="1">
    <source>
        <dbReference type="SAM" id="MobiDB-lite"/>
    </source>
</evidence>
<feature type="non-terminal residue" evidence="3">
    <location>
        <position position="1"/>
    </location>
</feature>